<feature type="compositionally biased region" description="Basic and acidic residues" evidence="1">
    <location>
        <begin position="23"/>
        <end position="45"/>
    </location>
</feature>
<feature type="compositionally biased region" description="Basic and acidic residues" evidence="1">
    <location>
        <begin position="104"/>
        <end position="114"/>
    </location>
</feature>
<evidence type="ECO:0000313" key="2">
    <source>
        <dbReference type="EMBL" id="PLW48335.1"/>
    </source>
</evidence>
<evidence type="ECO:0000313" key="3">
    <source>
        <dbReference type="Proteomes" id="UP000235392"/>
    </source>
</evidence>
<protein>
    <submittedName>
        <fullName evidence="2">Uncharacterized protein</fullName>
    </submittedName>
</protein>
<proteinExistence type="predicted"/>
<accession>A0A2N5VEA9</accession>
<reference evidence="2 3" key="1">
    <citation type="submission" date="2017-11" db="EMBL/GenBank/DDBJ databases">
        <title>De novo assembly and phasing of dikaryotic genomes from two isolates of Puccinia coronata f. sp. avenae, the causal agent of oat crown rust.</title>
        <authorList>
            <person name="Miller M.E."/>
            <person name="Zhang Y."/>
            <person name="Omidvar V."/>
            <person name="Sperschneider J."/>
            <person name="Schwessinger B."/>
            <person name="Raley C."/>
            <person name="Palmer J.M."/>
            <person name="Garnica D."/>
            <person name="Upadhyaya N."/>
            <person name="Rathjen J."/>
            <person name="Taylor J.M."/>
            <person name="Park R.F."/>
            <person name="Dodds P.N."/>
            <person name="Hirsch C.D."/>
            <person name="Kianian S.F."/>
            <person name="Figueroa M."/>
        </authorList>
    </citation>
    <scope>NUCLEOTIDE SEQUENCE [LARGE SCALE GENOMIC DNA]</scope>
    <source>
        <strain evidence="2">12SD80</strain>
    </source>
</reference>
<feature type="region of interest" description="Disordered" evidence="1">
    <location>
        <begin position="1"/>
        <end position="119"/>
    </location>
</feature>
<organism evidence="2 3">
    <name type="scientific">Puccinia coronata f. sp. avenae</name>
    <dbReference type="NCBI Taxonomy" id="200324"/>
    <lineage>
        <taxon>Eukaryota</taxon>
        <taxon>Fungi</taxon>
        <taxon>Dikarya</taxon>
        <taxon>Basidiomycota</taxon>
        <taxon>Pucciniomycotina</taxon>
        <taxon>Pucciniomycetes</taxon>
        <taxon>Pucciniales</taxon>
        <taxon>Pucciniaceae</taxon>
        <taxon>Puccinia</taxon>
    </lineage>
</organism>
<name>A0A2N5VEA9_9BASI</name>
<dbReference type="Proteomes" id="UP000235392">
    <property type="component" value="Unassembled WGS sequence"/>
</dbReference>
<comment type="caution">
    <text evidence="2">The sequence shown here is derived from an EMBL/GenBank/DDBJ whole genome shotgun (WGS) entry which is preliminary data.</text>
</comment>
<evidence type="ECO:0000256" key="1">
    <source>
        <dbReference type="SAM" id="MobiDB-lite"/>
    </source>
</evidence>
<dbReference type="EMBL" id="PGCI01000024">
    <property type="protein sequence ID" value="PLW48335.1"/>
    <property type="molecule type" value="Genomic_DNA"/>
</dbReference>
<dbReference type="AlphaFoldDB" id="A0A2N5VEA9"/>
<sequence>MGAHLRNGKNISFEQQAAAAAREQQRAEQLRTRLPDAQLDAERASGPDGQFIVHGRDQQVPGSFPGQPAHGGPSNSPAAASGERGSTELPREPFGSGIRQPIPHPRELTRDHGRNTPLALPRSSAFAELESSLPPLMGFEELDQLEPTSLEEHLFDPHRGVAPSEINSRATSIALASARSTPVLRQWTARNF</sequence>
<gene>
    <name evidence="2" type="ORF">PCASD_02959</name>
</gene>